<gene>
    <name evidence="2" type="ORF">F0L46_03870</name>
</gene>
<name>A0A5B2VSB3_9HYPH</name>
<accession>A0A5B2VSB3</accession>
<dbReference type="Gene3D" id="3.50.40.10">
    <property type="entry name" value="Phenylalanyl-trna Synthetase, Chain B, domain 3"/>
    <property type="match status" value="1"/>
</dbReference>
<dbReference type="GO" id="GO:0004826">
    <property type="term" value="F:phenylalanine-tRNA ligase activity"/>
    <property type="evidence" value="ECO:0007669"/>
    <property type="project" value="InterPro"/>
</dbReference>
<evidence type="ECO:0000313" key="2">
    <source>
        <dbReference type="EMBL" id="KAA2242111.1"/>
    </source>
</evidence>
<comment type="caution">
    <text evidence="2">The sequence shown here is derived from an EMBL/GenBank/DDBJ whole genome shotgun (WGS) entry which is preliminary data.</text>
</comment>
<evidence type="ECO:0000313" key="3">
    <source>
        <dbReference type="Proteomes" id="UP000323142"/>
    </source>
</evidence>
<dbReference type="Proteomes" id="UP000323142">
    <property type="component" value="Unassembled WGS sequence"/>
</dbReference>
<dbReference type="InterPro" id="IPR005146">
    <property type="entry name" value="B3/B4_tRNA-bd"/>
</dbReference>
<keyword evidence="3" id="KW-1185">Reference proteome</keyword>
<dbReference type="SUPFAM" id="SSF56037">
    <property type="entry name" value="PheT/TilS domain"/>
    <property type="match status" value="1"/>
</dbReference>
<feature type="domain" description="B3/B4 tRNA-binding" evidence="1">
    <location>
        <begin position="62"/>
        <end position="217"/>
    </location>
</feature>
<sequence>MNLTIADLAPRFPAFRVAVVVAENLAIPGERPPALDDTIAEREAACRARWEGTDLSAIPGIAAWREAYKAFGIKRTSYRSSVERLVKRVKAGERLPAVNPLVDIYNAVSLTHVFCCGADDLDRVAPPLAFRFAREGDSFVDMGAEPGQSADDPPKEGEVVYADERHVLCRRWNWRQDARTGITPETRRAVITIQANGPGDLDAAVADLTGLVARHLGGTCRVGVADAGRPILSLKPGEPA</sequence>
<dbReference type="AlphaFoldDB" id="A0A5B2VSB3"/>
<dbReference type="Pfam" id="PF03483">
    <property type="entry name" value="B3_4"/>
    <property type="match status" value="1"/>
</dbReference>
<dbReference type="GO" id="GO:0003723">
    <property type="term" value="F:RNA binding"/>
    <property type="evidence" value="ECO:0007669"/>
    <property type="project" value="InterPro"/>
</dbReference>
<dbReference type="PANTHER" id="PTHR39209:SF2">
    <property type="entry name" value="CYTOPLASMIC PROTEIN"/>
    <property type="match status" value="1"/>
</dbReference>
<reference evidence="2 3" key="1">
    <citation type="submission" date="2019-09" db="EMBL/GenBank/DDBJ databases">
        <title>Salinarimonas rosea gen. nov., sp. nov., a new member of the a-2 subgroup of the Proteobacteria.</title>
        <authorList>
            <person name="Liu J."/>
        </authorList>
    </citation>
    <scope>NUCLEOTIDE SEQUENCE [LARGE SCALE GENOMIC DNA]</scope>
    <source>
        <strain evidence="2 3">BN140002</strain>
    </source>
</reference>
<dbReference type="RefSeq" id="WP_149815719.1">
    <property type="nucleotide sequence ID" value="NZ_VUOA01000007.1"/>
</dbReference>
<organism evidence="2 3">
    <name type="scientific">Salinarimonas soli</name>
    <dbReference type="NCBI Taxonomy" id="1638099"/>
    <lineage>
        <taxon>Bacteria</taxon>
        <taxon>Pseudomonadati</taxon>
        <taxon>Pseudomonadota</taxon>
        <taxon>Alphaproteobacteria</taxon>
        <taxon>Hyphomicrobiales</taxon>
        <taxon>Salinarimonadaceae</taxon>
        <taxon>Salinarimonas</taxon>
    </lineage>
</organism>
<reference evidence="2 3" key="2">
    <citation type="submission" date="2019-09" db="EMBL/GenBank/DDBJ databases">
        <authorList>
            <person name="Jin C."/>
        </authorList>
    </citation>
    <scope>NUCLEOTIDE SEQUENCE [LARGE SCALE GENOMIC DNA]</scope>
    <source>
        <strain evidence="2 3">BN140002</strain>
    </source>
</reference>
<dbReference type="InterPro" id="IPR020825">
    <property type="entry name" value="Phe-tRNA_synthase-like_B3/B4"/>
</dbReference>
<dbReference type="EMBL" id="VUOA01000007">
    <property type="protein sequence ID" value="KAA2242111.1"/>
    <property type="molecule type" value="Genomic_DNA"/>
</dbReference>
<dbReference type="OrthoDB" id="276580at2"/>
<protein>
    <recommendedName>
        <fullName evidence="1">B3/B4 tRNA-binding domain-containing protein</fullName>
    </recommendedName>
</protein>
<evidence type="ECO:0000259" key="1">
    <source>
        <dbReference type="SMART" id="SM00873"/>
    </source>
</evidence>
<dbReference type="PANTHER" id="PTHR39209">
    <property type="match status" value="1"/>
</dbReference>
<dbReference type="SMART" id="SM00873">
    <property type="entry name" value="B3_4"/>
    <property type="match status" value="1"/>
</dbReference>
<proteinExistence type="predicted"/>